<dbReference type="EC" id="3.2.1.132" evidence="10"/>
<organism evidence="12 13">
    <name type="scientific">Athelia psychrophila</name>
    <dbReference type="NCBI Taxonomy" id="1759441"/>
    <lineage>
        <taxon>Eukaryota</taxon>
        <taxon>Fungi</taxon>
        <taxon>Dikarya</taxon>
        <taxon>Basidiomycota</taxon>
        <taxon>Agaricomycotina</taxon>
        <taxon>Agaricomycetes</taxon>
        <taxon>Agaricomycetidae</taxon>
        <taxon>Atheliales</taxon>
        <taxon>Atheliaceae</taxon>
        <taxon>Athelia</taxon>
    </lineage>
</organism>
<dbReference type="PANTHER" id="PTHR42061:SF4">
    <property type="entry name" value="ENDO-CHITOSANASE"/>
    <property type="match status" value="1"/>
</dbReference>
<evidence type="ECO:0000313" key="13">
    <source>
        <dbReference type="Proteomes" id="UP000076532"/>
    </source>
</evidence>
<comment type="function">
    <text evidence="10">Chitosanase catalyzing the endo-type cleavage of chitosan, the deacylated form of chitin. Chitosanase may be crucial in the degradation of the deacetylated portion of chitin in the fungal cell wall.</text>
</comment>
<dbReference type="Pfam" id="PF07335">
    <property type="entry name" value="Glyco_hydro_75"/>
    <property type="match status" value="1"/>
</dbReference>
<evidence type="ECO:0000256" key="3">
    <source>
        <dbReference type="ARBA" id="ARBA00007799"/>
    </source>
</evidence>
<evidence type="ECO:0000256" key="9">
    <source>
        <dbReference type="ARBA" id="ARBA00023326"/>
    </source>
</evidence>
<comment type="subcellular location">
    <subcellularLocation>
        <location evidence="2 10">Secreted</location>
    </subcellularLocation>
</comment>
<keyword evidence="6 10" id="KW-0378">Hydrolase</keyword>
<dbReference type="PANTHER" id="PTHR42061">
    <property type="entry name" value="ENDO-CHITOSANASE"/>
    <property type="match status" value="1"/>
</dbReference>
<dbReference type="GO" id="GO:0016977">
    <property type="term" value="F:chitosanase activity"/>
    <property type="evidence" value="ECO:0007669"/>
    <property type="project" value="UniProtKB-EC"/>
</dbReference>
<feature type="chain" id="PRO_5007748784" description="Endo-chitosanase" evidence="10">
    <location>
        <begin position="22"/>
        <end position="359"/>
    </location>
</feature>
<keyword evidence="5 10" id="KW-0732">Signal</keyword>
<dbReference type="GO" id="GO:0000272">
    <property type="term" value="P:polysaccharide catabolic process"/>
    <property type="evidence" value="ECO:0007669"/>
    <property type="project" value="UniProtKB-KW"/>
</dbReference>
<evidence type="ECO:0000313" key="12">
    <source>
        <dbReference type="EMBL" id="KZP16070.1"/>
    </source>
</evidence>
<evidence type="ECO:0000256" key="1">
    <source>
        <dbReference type="ARBA" id="ARBA00000405"/>
    </source>
</evidence>
<feature type="signal peptide" evidence="10">
    <location>
        <begin position="1"/>
        <end position="21"/>
    </location>
</feature>
<name>A0A166ESR7_9AGAM</name>
<protein>
    <recommendedName>
        <fullName evidence="10">Endo-chitosanase</fullName>
        <ecNumber evidence="10">3.2.1.132</ecNumber>
    </recommendedName>
</protein>
<keyword evidence="8 10" id="KW-0326">Glycosidase</keyword>
<feature type="region of interest" description="Disordered" evidence="11">
    <location>
        <begin position="276"/>
        <end position="359"/>
    </location>
</feature>
<dbReference type="InterPro" id="IPR009939">
    <property type="entry name" value="Chitosanase_fungal"/>
</dbReference>
<evidence type="ECO:0000256" key="11">
    <source>
        <dbReference type="SAM" id="MobiDB-lite"/>
    </source>
</evidence>
<comment type="catalytic activity">
    <reaction evidence="1 10">
        <text>Endohydrolysis of beta-(1-&gt;4)-linkages between D-glucosamine residues in a partly acetylated chitosan.</text>
        <dbReference type="EC" id="3.2.1.132"/>
    </reaction>
</comment>
<evidence type="ECO:0000256" key="2">
    <source>
        <dbReference type="ARBA" id="ARBA00004613"/>
    </source>
</evidence>
<evidence type="ECO:0000256" key="7">
    <source>
        <dbReference type="ARBA" id="ARBA00023277"/>
    </source>
</evidence>
<keyword evidence="9 10" id="KW-0624">Polysaccharide degradation</keyword>
<reference evidence="12 13" key="1">
    <citation type="journal article" date="2016" name="Mol. Biol. Evol.">
        <title>Comparative Genomics of Early-Diverging Mushroom-Forming Fungi Provides Insights into the Origins of Lignocellulose Decay Capabilities.</title>
        <authorList>
            <person name="Nagy L.G."/>
            <person name="Riley R."/>
            <person name="Tritt A."/>
            <person name="Adam C."/>
            <person name="Daum C."/>
            <person name="Floudas D."/>
            <person name="Sun H."/>
            <person name="Yadav J.S."/>
            <person name="Pangilinan J."/>
            <person name="Larsson K.H."/>
            <person name="Matsuura K."/>
            <person name="Barry K."/>
            <person name="Labutti K."/>
            <person name="Kuo R."/>
            <person name="Ohm R.A."/>
            <person name="Bhattacharya S.S."/>
            <person name="Shirouzu T."/>
            <person name="Yoshinaga Y."/>
            <person name="Martin F.M."/>
            <person name="Grigoriev I.V."/>
            <person name="Hibbett D.S."/>
        </authorList>
    </citation>
    <scope>NUCLEOTIDE SEQUENCE [LARGE SCALE GENOMIC DNA]</scope>
    <source>
        <strain evidence="12 13">CBS 109695</strain>
    </source>
</reference>
<keyword evidence="4" id="KW-0964">Secreted</keyword>
<proteinExistence type="inferred from homology"/>
<feature type="compositionally biased region" description="Low complexity" evidence="11">
    <location>
        <begin position="277"/>
        <end position="342"/>
    </location>
</feature>
<dbReference type="EMBL" id="KV417597">
    <property type="protein sequence ID" value="KZP16070.1"/>
    <property type="molecule type" value="Genomic_DNA"/>
</dbReference>
<dbReference type="OrthoDB" id="4756206at2759"/>
<accession>A0A166ESR7</accession>
<keyword evidence="7" id="KW-0119">Carbohydrate metabolism</keyword>
<dbReference type="GO" id="GO:0005576">
    <property type="term" value="C:extracellular region"/>
    <property type="evidence" value="ECO:0007669"/>
    <property type="project" value="UniProtKB-SubCell"/>
</dbReference>
<evidence type="ECO:0000256" key="5">
    <source>
        <dbReference type="ARBA" id="ARBA00022729"/>
    </source>
</evidence>
<sequence>MQFTSTNFLVAILLAAGLTSAAHTPAHPYRHRRHHARTVSSAAVSAAEALNKASAADSVPASEFEGASDLPASALAAAALKLTKSTSKYQVDQGSSTWSKIYTDWATSSNGSAIVFTSNMDIDCDGTDYECKGNSVSGDGQDETSFGKLAAYEVPWIVIPQSFQTKNKKLLPGNNIAAVICDDKIYYGIFGDTNGAGTEVIGEASWRMGQACFPNDNISGENGHGADDVTYIVFTGTAAVLPTAALTTNYITNFKTLKSMGDELMGALVKNAGISGSGSSNSTSTASGSESSSKSSKGSATSSSKSSTKTSSSKKSSTETKTSGSAKATSTGLLGDLAGGAADSDDCDDAGDATESDDC</sequence>
<feature type="compositionally biased region" description="Acidic residues" evidence="11">
    <location>
        <begin position="343"/>
        <end position="359"/>
    </location>
</feature>
<evidence type="ECO:0000256" key="6">
    <source>
        <dbReference type="ARBA" id="ARBA00022801"/>
    </source>
</evidence>
<evidence type="ECO:0000256" key="8">
    <source>
        <dbReference type="ARBA" id="ARBA00023295"/>
    </source>
</evidence>
<evidence type="ECO:0000256" key="4">
    <source>
        <dbReference type="ARBA" id="ARBA00022525"/>
    </source>
</evidence>
<dbReference type="Proteomes" id="UP000076532">
    <property type="component" value="Unassembled WGS sequence"/>
</dbReference>
<dbReference type="AlphaFoldDB" id="A0A166ESR7"/>
<dbReference type="STRING" id="436010.A0A166ESR7"/>
<gene>
    <name evidence="12" type="ORF">FIBSPDRAFT_866303</name>
</gene>
<evidence type="ECO:0000256" key="10">
    <source>
        <dbReference type="RuleBase" id="RU361208"/>
    </source>
</evidence>
<keyword evidence="13" id="KW-1185">Reference proteome</keyword>
<comment type="similarity">
    <text evidence="3 10">Belongs to the glycosyl hydrolase 75 family.</text>
</comment>